<sequence>MYKDILLIMLILFALAASFSQRLIKAVIYLEVFSLISAVIFIIEGAPDVAIAEAVIATTITFVTIQQYKKVRIFYINLEYDNKKTFIHQFIERSCKQTSLLPLFVNLHKMNMKKHIKRDRGICDVIITHHGRDVIFYFYGEGKHIKKFKEEISAKLHNLESDYNIKLVSRDEIYSKV</sequence>
<gene>
    <name evidence="7" type="ORF">PM10SUCC1_03180</name>
</gene>
<organism evidence="7 8">
    <name type="scientific">Propionigenium maris DSM 9537</name>
    <dbReference type="NCBI Taxonomy" id="1123000"/>
    <lineage>
        <taxon>Bacteria</taxon>
        <taxon>Fusobacteriati</taxon>
        <taxon>Fusobacteriota</taxon>
        <taxon>Fusobacteriia</taxon>
        <taxon>Fusobacteriales</taxon>
        <taxon>Fusobacteriaceae</taxon>
        <taxon>Propionigenium</taxon>
    </lineage>
</organism>
<evidence type="ECO:0000256" key="5">
    <source>
        <dbReference type="ARBA" id="ARBA00023136"/>
    </source>
</evidence>
<dbReference type="Pfam" id="PF13244">
    <property type="entry name" value="MbhD"/>
    <property type="match status" value="1"/>
</dbReference>
<dbReference type="GO" id="GO:0005886">
    <property type="term" value="C:plasma membrane"/>
    <property type="evidence" value="ECO:0007669"/>
    <property type="project" value="UniProtKB-SubCell"/>
</dbReference>
<protein>
    <recommendedName>
        <fullName evidence="6">MrpA C-terminal/MbhD domain-containing protein</fullName>
    </recommendedName>
</protein>
<proteinExistence type="predicted"/>
<keyword evidence="8" id="KW-1185">Reference proteome</keyword>
<evidence type="ECO:0000256" key="4">
    <source>
        <dbReference type="ARBA" id="ARBA00022989"/>
    </source>
</evidence>
<evidence type="ECO:0000313" key="7">
    <source>
        <dbReference type="EMBL" id="GLI54803.1"/>
    </source>
</evidence>
<name>A0A9W6GGG0_9FUSO</name>
<evidence type="ECO:0000313" key="8">
    <source>
        <dbReference type="Proteomes" id="UP001144471"/>
    </source>
</evidence>
<evidence type="ECO:0000256" key="1">
    <source>
        <dbReference type="ARBA" id="ARBA00004651"/>
    </source>
</evidence>
<comment type="subcellular location">
    <subcellularLocation>
        <location evidence="1">Cell membrane</location>
        <topology evidence="1">Multi-pass membrane protein</topology>
    </subcellularLocation>
</comment>
<accession>A0A9W6GGG0</accession>
<dbReference type="RefSeq" id="WP_281832830.1">
    <property type="nucleotide sequence ID" value="NZ_BSDY01000001.1"/>
</dbReference>
<keyword evidence="5" id="KW-0472">Membrane</keyword>
<keyword evidence="3" id="KW-0812">Transmembrane</keyword>
<evidence type="ECO:0000256" key="2">
    <source>
        <dbReference type="ARBA" id="ARBA00022475"/>
    </source>
</evidence>
<feature type="domain" description="MrpA C-terminal/MbhD" evidence="6">
    <location>
        <begin position="8"/>
        <end position="63"/>
    </location>
</feature>
<evidence type="ECO:0000259" key="6">
    <source>
        <dbReference type="Pfam" id="PF13244"/>
    </source>
</evidence>
<dbReference type="EMBL" id="BSDY01000001">
    <property type="protein sequence ID" value="GLI54803.1"/>
    <property type="molecule type" value="Genomic_DNA"/>
</dbReference>
<evidence type="ECO:0000256" key="3">
    <source>
        <dbReference type="ARBA" id="ARBA00022692"/>
    </source>
</evidence>
<keyword evidence="4" id="KW-1133">Transmembrane helix</keyword>
<dbReference type="AlphaFoldDB" id="A0A9W6GGG0"/>
<comment type="caution">
    <text evidence="7">The sequence shown here is derived from an EMBL/GenBank/DDBJ whole genome shotgun (WGS) entry which is preliminary data.</text>
</comment>
<keyword evidence="2" id="KW-1003">Cell membrane</keyword>
<dbReference type="Proteomes" id="UP001144471">
    <property type="component" value="Unassembled WGS sequence"/>
</dbReference>
<dbReference type="InterPro" id="IPR025383">
    <property type="entry name" value="MrpA_C/MbhD"/>
</dbReference>
<reference evidence="7" key="1">
    <citation type="submission" date="2022-12" db="EMBL/GenBank/DDBJ databases">
        <title>Reference genome sequencing for broad-spectrum identification of bacterial and archaeal isolates by mass spectrometry.</title>
        <authorList>
            <person name="Sekiguchi Y."/>
            <person name="Tourlousse D.M."/>
        </authorList>
    </citation>
    <scope>NUCLEOTIDE SEQUENCE</scope>
    <source>
        <strain evidence="7">10succ1</strain>
    </source>
</reference>